<proteinExistence type="predicted"/>
<feature type="transmembrane region" description="Helical" evidence="6">
    <location>
        <begin position="274"/>
        <end position="294"/>
    </location>
</feature>
<dbReference type="Pfam" id="PF02535">
    <property type="entry name" value="Zip"/>
    <property type="match status" value="1"/>
</dbReference>
<accession>A0A1X2HGC3</accession>
<dbReference type="PANTHER" id="PTHR11040">
    <property type="entry name" value="ZINC/IRON TRANSPORTER"/>
    <property type="match status" value="1"/>
</dbReference>
<keyword evidence="4 6" id="KW-0472">Membrane</keyword>
<name>A0A1X2HGC3_SYNRA</name>
<evidence type="ECO:0000256" key="1">
    <source>
        <dbReference type="ARBA" id="ARBA00004141"/>
    </source>
</evidence>
<feature type="transmembrane region" description="Helical" evidence="6">
    <location>
        <begin position="80"/>
        <end position="100"/>
    </location>
</feature>
<dbReference type="PANTHER" id="PTHR11040:SF210">
    <property type="entry name" value="ZINC-REGULATED TRANSPORTER 3"/>
    <property type="match status" value="1"/>
</dbReference>
<feature type="compositionally biased region" description="Basic residues" evidence="5">
    <location>
        <begin position="127"/>
        <end position="144"/>
    </location>
</feature>
<dbReference type="InterPro" id="IPR003689">
    <property type="entry name" value="ZIP"/>
</dbReference>
<evidence type="ECO:0000313" key="8">
    <source>
        <dbReference type="Proteomes" id="UP000242180"/>
    </source>
</evidence>
<feature type="region of interest" description="Disordered" evidence="5">
    <location>
        <begin position="127"/>
        <end position="148"/>
    </location>
</feature>
<comment type="caution">
    <text evidence="7">The sequence shown here is derived from an EMBL/GenBank/DDBJ whole genome shotgun (WGS) entry which is preliminary data.</text>
</comment>
<reference evidence="7 8" key="1">
    <citation type="submission" date="2016-07" db="EMBL/GenBank/DDBJ databases">
        <title>Pervasive Adenine N6-methylation of Active Genes in Fungi.</title>
        <authorList>
            <consortium name="DOE Joint Genome Institute"/>
            <person name="Mondo S.J."/>
            <person name="Dannebaum R.O."/>
            <person name="Kuo R.C."/>
            <person name="Labutti K."/>
            <person name="Haridas S."/>
            <person name="Kuo A."/>
            <person name="Salamov A."/>
            <person name="Ahrendt S.R."/>
            <person name="Lipzen A."/>
            <person name="Sullivan W."/>
            <person name="Andreopoulos W.B."/>
            <person name="Clum A."/>
            <person name="Lindquist E."/>
            <person name="Daum C."/>
            <person name="Ramamoorthy G.K."/>
            <person name="Gryganskyi A."/>
            <person name="Culley D."/>
            <person name="Magnuson J.K."/>
            <person name="James T.Y."/>
            <person name="O'Malley M.A."/>
            <person name="Stajich J.E."/>
            <person name="Spatafora J.W."/>
            <person name="Visel A."/>
            <person name="Grigoriev I.V."/>
        </authorList>
    </citation>
    <scope>NUCLEOTIDE SEQUENCE [LARGE SCALE GENOMIC DNA]</scope>
    <source>
        <strain evidence="7 8">NRRL 2496</strain>
    </source>
</reference>
<feature type="transmembrane region" description="Helical" evidence="6">
    <location>
        <begin position="47"/>
        <end position="68"/>
    </location>
</feature>
<feature type="transmembrane region" description="Helical" evidence="6">
    <location>
        <begin position="241"/>
        <end position="267"/>
    </location>
</feature>
<comment type="subcellular location">
    <subcellularLocation>
        <location evidence="1">Membrane</location>
        <topology evidence="1">Multi-pass membrane protein</topology>
    </subcellularLocation>
</comment>
<evidence type="ECO:0000256" key="3">
    <source>
        <dbReference type="ARBA" id="ARBA00022989"/>
    </source>
</evidence>
<dbReference type="EMBL" id="MCGN01000004">
    <property type="protein sequence ID" value="ORY97960.1"/>
    <property type="molecule type" value="Genomic_DNA"/>
</dbReference>
<dbReference type="InterPro" id="IPR036259">
    <property type="entry name" value="MFS_trans_sf"/>
</dbReference>
<keyword evidence="8" id="KW-1185">Reference proteome</keyword>
<dbReference type="Proteomes" id="UP000242180">
    <property type="component" value="Unassembled WGS sequence"/>
</dbReference>
<evidence type="ECO:0000256" key="4">
    <source>
        <dbReference type="ARBA" id="ARBA00023136"/>
    </source>
</evidence>
<organism evidence="7 8">
    <name type="scientific">Syncephalastrum racemosum</name>
    <name type="common">Filamentous fungus</name>
    <dbReference type="NCBI Taxonomy" id="13706"/>
    <lineage>
        <taxon>Eukaryota</taxon>
        <taxon>Fungi</taxon>
        <taxon>Fungi incertae sedis</taxon>
        <taxon>Mucoromycota</taxon>
        <taxon>Mucoromycotina</taxon>
        <taxon>Mucoromycetes</taxon>
        <taxon>Mucorales</taxon>
        <taxon>Syncephalastraceae</taxon>
        <taxon>Syncephalastrum</taxon>
    </lineage>
</organism>
<dbReference type="InParanoid" id="A0A1X2HGC3"/>
<feature type="transmembrane region" description="Helical" evidence="6">
    <location>
        <begin position="306"/>
        <end position="323"/>
    </location>
</feature>
<dbReference type="GO" id="GO:0005385">
    <property type="term" value="F:zinc ion transmembrane transporter activity"/>
    <property type="evidence" value="ECO:0007669"/>
    <property type="project" value="TreeGrafter"/>
</dbReference>
<gene>
    <name evidence="7" type="ORF">BCR43DRAFT_490628</name>
</gene>
<sequence>MVALNEVDYQGWLLVALSSLACIVGASVVYIDVWFPSSHGSRLERPSVISGSMSLGAGVLIFSALFTLLPASQKRLQSDWMVYICFFSGVLITVALTRIIHTLAPAAIHTCGPHETAQVHTVDHHSQNHNHHNHVHTHHHHSHHHGDDEEQAKLLIPSSYGTIASTSHPDDPYQQEDYFRIGVQTAIAICIHKFPEGLIMFISSQASRQMGLSVCVALSIHNVIEGFMIALPLYFATRSRALAFGYAALLGGMAQPLGAAVGLVALNVLDENRLFGIVFGVVSGMMCLIAIQSMLPQAIKADTRHVAFFFFFGIFMIGLASLLKSV</sequence>
<dbReference type="OrthoDB" id="262547at2759"/>
<feature type="transmembrane region" description="Helical" evidence="6">
    <location>
        <begin position="210"/>
        <end position="235"/>
    </location>
</feature>
<dbReference type="FunCoup" id="A0A1X2HGC3">
    <property type="interactions" value="34"/>
</dbReference>
<feature type="transmembrane region" description="Helical" evidence="6">
    <location>
        <begin position="12"/>
        <end position="35"/>
    </location>
</feature>
<protein>
    <submittedName>
        <fullName evidence="7">Zinc/iron permease</fullName>
    </submittedName>
</protein>
<dbReference type="STRING" id="13706.A0A1X2HGC3"/>
<evidence type="ECO:0000313" key="7">
    <source>
        <dbReference type="EMBL" id="ORY97960.1"/>
    </source>
</evidence>
<dbReference type="GO" id="GO:0016020">
    <property type="term" value="C:membrane"/>
    <property type="evidence" value="ECO:0007669"/>
    <property type="project" value="UniProtKB-SubCell"/>
</dbReference>
<keyword evidence="3 6" id="KW-1133">Transmembrane helix</keyword>
<dbReference type="AlphaFoldDB" id="A0A1X2HGC3"/>
<evidence type="ECO:0000256" key="2">
    <source>
        <dbReference type="ARBA" id="ARBA00022692"/>
    </source>
</evidence>
<evidence type="ECO:0000256" key="5">
    <source>
        <dbReference type="SAM" id="MobiDB-lite"/>
    </source>
</evidence>
<evidence type="ECO:0000256" key="6">
    <source>
        <dbReference type="SAM" id="Phobius"/>
    </source>
</evidence>
<keyword evidence="2 6" id="KW-0812">Transmembrane</keyword>
<dbReference type="SUPFAM" id="SSF103473">
    <property type="entry name" value="MFS general substrate transporter"/>
    <property type="match status" value="1"/>
</dbReference>
<dbReference type="OMA" id="DVIVHKI"/>